<dbReference type="EMBL" id="QFFJ01000002">
    <property type="protein sequence ID" value="RBL90267.1"/>
    <property type="molecule type" value="Genomic_DNA"/>
</dbReference>
<reference evidence="2 3" key="1">
    <citation type="submission" date="2018-05" db="EMBL/GenBank/DDBJ databases">
        <title>Chitinophaga sp. K3CV102501T nov., isolated from isolated from a monsoon evergreen broad-leaved forest soil.</title>
        <authorList>
            <person name="Lv Y."/>
        </authorList>
    </citation>
    <scope>NUCLEOTIDE SEQUENCE [LARGE SCALE GENOMIC DNA]</scope>
    <source>
        <strain evidence="2 3">GDMCC 1.1325</strain>
    </source>
</reference>
<dbReference type="RefSeq" id="WP_113619017.1">
    <property type="nucleotide sequence ID" value="NZ_QFFJ01000002.1"/>
</dbReference>
<sequence length="249" mass="27461">MKSLIISAISMCLISLSASCSGPLINTTDSTKGFAVVELFTSEGCSSCPPADALLSRLEQESNGKPVYLLAFHVDYWDHQGWRDSYSQHSFSERQQQYAAWLKRPNIYTPQMVINGSSEFVGSNVAAVKYAINESLNQPASTNLLLQTKLESQQLEVSWQLLPQPKNTRLLLAFVQKNGQSQVRAGENAGRKLSHVQIVQQLTSVDPGRNVRTSLSLPAGFNMQDWELIGFVQRDTDGQIIAAAKATLK</sequence>
<feature type="chain" id="PRO_5016834458" evidence="1">
    <location>
        <begin position="21"/>
        <end position="249"/>
    </location>
</feature>
<keyword evidence="1" id="KW-0732">Signal</keyword>
<feature type="signal peptide" evidence="1">
    <location>
        <begin position="1"/>
        <end position="20"/>
    </location>
</feature>
<organism evidence="2 3">
    <name type="scientific">Chitinophaga flava</name>
    <dbReference type="NCBI Taxonomy" id="2259036"/>
    <lineage>
        <taxon>Bacteria</taxon>
        <taxon>Pseudomonadati</taxon>
        <taxon>Bacteroidota</taxon>
        <taxon>Chitinophagia</taxon>
        <taxon>Chitinophagales</taxon>
        <taxon>Chitinophagaceae</taxon>
        <taxon>Chitinophaga</taxon>
    </lineage>
</organism>
<dbReference type="PROSITE" id="PS51257">
    <property type="entry name" value="PROKAR_LIPOPROTEIN"/>
    <property type="match status" value="1"/>
</dbReference>
<gene>
    <name evidence="2" type="ORF">DF182_27775</name>
</gene>
<evidence type="ECO:0000313" key="3">
    <source>
        <dbReference type="Proteomes" id="UP000253410"/>
    </source>
</evidence>
<comment type="caution">
    <text evidence="2">The sequence shown here is derived from an EMBL/GenBank/DDBJ whole genome shotgun (WGS) entry which is preliminary data.</text>
</comment>
<keyword evidence="3" id="KW-1185">Reference proteome</keyword>
<dbReference type="SUPFAM" id="SSF52833">
    <property type="entry name" value="Thioredoxin-like"/>
    <property type="match status" value="1"/>
</dbReference>
<evidence type="ECO:0000256" key="1">
    <source>
        <dbReference type="SAM" id="SignalP"/>
    </source>
</evidence>
<accession>A0A365XV73</accession>
<dbReference type="InterPro" id="IPR010634">
    <property type="entry name" value="DUF1223"/>
</dbReference>
<dbReference type="PANTHER" id="PTHR36057">
    <property type="match status" value="1"/>
</dbReference>
<dbReference type="AlphaFoldDB" id="A0A365XV73"/>
<name>A0A365XV73_9BACT</name>
<proteinExistence type="predicted"/>
<dbReference type="InterPro" id="IPR036249">
    <property type="entry name" value="Thioredoxin-like_sf"/>
</dbReference>
<dbReference type="Pfam" id="PF06764">
    <property type="entry name" value="DUF1223"/>
    <property type="match status" value="1"/>
</dbReference>
<dbReference type="PANTHER" id="PTHR36057:SF1">
    <property type="entry name" value="LIPOPROTEIN LIPID ATTACHMENT SITE-LIKE PROTEIN, PUTATIVE (DUF1223)-RELATED"/>
    <property type="match status" value="1"/>
</dbReference>
<evidence type="ECO:0000313" key="2">
    <source>
        <dbReference type="EMBL" id="RBL90267.1"/>
    </source>
</evidence>
<protein>
    <submittedName>
        <fullName evidence="2">DUF1223 domain-containing protein</fullName>
    </submittedName>
</protein>
<dbReference type="OrthoDB" id="9808254at2"/>
<dbReference type="Proteomes" id="UP000253410">
    <property type="component" value="Unassembled WGS sequence"/>
</dbReference>